<evidence type="ECO:0000313" key="2">
    <source>
        <dbReference type="Proteomes" id="UP000520767"/>
    </source>
</evidence>
<gene>
    <name evidence="1" type="ORF">FHR82_006284</name>
</gene>
<dbReference type="AlphaFoldDB" id="A0A7W7QAE8"/>
<reference evidence="1 2" key="1">
    <citation type="submission" date="2020-08" db="EMBL/GenBank/DDBJ databases">
        <title>Genomic Encyclopedia of Type Strains, Phase III (KMG-III): the genomes of soil and plant-associated and newly described type strains.</title>
        <authorList>
            <person name="Whitman W."/>
        </authorList>
    </citation>
    <scope>NUCLEOTIDE SEQUENCE [LARGE SCALE GENOMIC DNA]</scope>
    <source>
        <strain evidence="1 2">CECT 8960</strain>
    </source>
</reference>
<evidence type="ECO:0000313" key="1">
    <source>
        <dbReference type="EMBL" id="MBB4910026.1"/>
    </source>
</evidence>
<organism evidence="1 2">
    <name type="scientific">Actinophytocola algeriensis</name>
    <dbReference type="NCBI Taxonomy" id="1768010"/>
    <lineage>
        <taxon>Bacteria</taxon>
        <taxon>Bacillati</taxon>
        <taxon>Actinomycetota</taxon>
        <taxon>Actinomycetes</taxon>
        <taxon>Pseudonocardiales</taxon>
        <taxon>Pseudonocardiaceae</taxon>
    </lineage>
</organism>
<proteinExistence type="predicted"/>
<comment type="caution">
    <text evidence="1">The sequence shown here is derived from an EMBL/GenBank/DDBJ whole genome shotgun (WGS) entry which is preliminary data.</text>
</comment>
<sequence length="80" mass="8511">MLAELVVVGGTLLLLGSLVLLREVQDLRRRVRRADWLLTRADVAISEAGRASIAVGGLQLIDHLLGTVTGNGEPDPDAAR</sequence>
<dbReference type="Proteomes" id="UP000520767">
    <property type="component" value="Unassembled WGS sequence"/>
</dbReference>
<name>A0A7W7QAE8_9PSEU</name>
<accession>A0A7W7QAE8</accession>
<dbReference type="EMBL" id="JACHJQ010000006">
    <property type="protein sequence ID" value="MBB4910026.1"/>
    <property type="molecule type" value="Genomic_DNA"/>
</dbReference>
<dbReference type="RefSeq" id="WP_184814056.1">
    <property type="nucleotide sequence ID" value="NZ_JACHJQ010000006.1"/>
</dbReference>
<keyword evidence="2" id="KW-1185">Reference proteome</keyword>
<protein>
    <submittedName>
        <fullName evidence="1">Uncharacterized protein</fullName>
    </submittedName>
</protein>